<keyword evidence="6" id="KW-0472">Membrane</keyword>
<dbReference type="Pfam" id="PF02368">
    <property type="entry name" value="Big_2"/>
    <property type="match status" value="1"/>
</dbReference>
<dbReference type="PROSITE" id="PS00800">
    <property type="entry name" value="PECTINESTERASE_1"/>
    <property type="match status" value="1"/>
</dbReference>
<dbReference type="SUPFAM" id="SSF51126">
    <property type="entry name" value="Pectin lyase-like"/>
    <property type="match status" value="1"/>
</dbReference>
<dbReference type="PANTHER" id="PTHR31321">
    <property type="entry name" value="ACYL-COA THIOESTER HYDROLASE YBHC-RELATED"/>
    <property type="match status" value="1"/>
</dbReference>
<evidence type="ECO:0000256" key="2">
    <source>
        <dbReference type="ARBA" id="ARBA00022801"/>
    </source>
</evidence>
<evidence type="ECO:0000259" key="8">
    <source>
        <dbReference type="Pfam" id="PF02368"/>
    </source>
</evidence>
<gene>
    <name evidence="10" type="ORF">GSD1FS_0204</name>
</gene>
<feature type="domain" description="Bacterial Ig-like" evidence="9">
    <location>
        <begin position="426"/>
        <end position="464"/>
    </location>
</feature>
<keyword evidence="11" id="KW-1185">Reference proteome</keyword>
<dbReference type="InterPro" id="IPR000070">
    <property type="entry name" value="Pectinesterase_cat"/>
</dbReference>
<dbReference type="Pfam" id="PF17963">
    <property type="entry name" value="Big_9"/>
    <property type="match status" value="1"/>
</dbReference>
<evidence type="ECO:0000259" key="9">
    <source>
        <dbReference type="Pfam" id="PF07532"/>
    </source>
</evidence>
<feature type="compositionally biased region" description="Polar residues" evidence="5">
    <location>
        <begin position="947"/>
        <end position="985"/>
    </location>
</feature>
<protein>
    <submittedName>
        <fullName evidence="10">Pectinesterase</fullName>
    </submittedName>
</protein>
<sequence>MKFYNASVNAAQNIAFNNSQLFNGMSLSKTVNVTVDGKQYKDASFPFSDTFDNEAVGTSPSTWKTEQSETGGGMAVTSDGTDSFLRLTDNGMGYERIYRPFSSQNGTVDFSFRFRSPDPSRLHNTDMAFKSSDNRTATKYSFRNSNGKAQLVLRDAKNRDTVIIDDVKANTWYNTGLILDIHNAKISAYDPSTGTNVEGAQNLAFSDKKATNIASFRVNLPNNNTDQVVLDLDNVAASAKADASQPKISAIEVSSDGDRHAIGTKGGTMQLHANVVTNDPNADTGVTWAVTKPDFSGTKAATIDQNGLLNAKENGTVVVSATAKDGSGTMGTWTVVITGQEERTGFEPVEILTAVGVVPTMPAYIYQRNSDGTVVPVAATWQKIDAANVAKEGSFQVKGTAANTEVSATVTVSPVSISSIPTQVIKTTPGVMPKLPIAVTAKLNDGSSKLLPVTWDGIDQTALANQNLDGIEVLGTVSGTDLKAKARVLVLPQIVEGVTPIVVAQDGTGDFRTITEAINSIPSNNAQRRVIFVKAGQYREKIRVDRPYVTIAGQSADSTSIVWNDGPSTLGADGKPLGTYGDYTMQVTGNDFSARDITIETTAGSSVGQAVALDVYADRARFDRCNIRGYQDTLLLRNNTDTSQTDNVPNQTTLRSNRSYFKDCTISGSVDYIFGAGIGVFDNCNIHSMLNGYVTAASTPQNQKYGLVFRNSTLSSEHTYSGKLKTYLGRPWRPYSSVAYLNTTMENHILPEGWNDWGKESNQQTARYSEYKSTGDGAGADKRVPWAKQLTDDEAAQYTLPNIFGLDGGINVDGAWDPDVLAAPTPAPATPITIDATAQTKQGVTLTGSLAPYAQASDDGALTFAATAKPEHGTLTLNADGSYAYVPEPGFHGDDSFGFKASNNGAESNESHMRITVTPVESKPDDNKGGNTGGSTGGNAGDHDHGNQSNAGNTGTTSQPSQNTGASSNANNQPQSKNSVPKNTATAEDHANVGVVAHTGSSIALIVAAAVTLLVAGGVLLTRGRHMHSTRK</sequence>
<reference evidence="10 11" key="1">
    <citation type="submission" date="2019-09" db="EMBL/GenBank/DDBJ databases">
        <title>Bifidobacterium canis sp. nov., isolated from the digestive tract of German Shepherd dog puppy.</title>
        <authorList>
            <person name="Bunesova V."/>
        </authorList>
    </citation>
    <scope>NUCLEOTIDE SEQUENCE [LARGE SCALE GENOMIC DNA]</scope>
    <source>
        <strain evidence="10 11">GSD1FS</strain>
    </source>
</reference>
<evidence type="ECO:0000259" key="7">
    <source>
        <dbReference type="Pfam" id="PF01095"/>
    </source>
</evidence>
<keyword evidence="6" id="KW-0812">Transmembrane</keyword>
<evidence type="ECO:0000256" key="4">
    <source>
        <dbReference type="PROSITE-ProRule" id="PRU10040"/>
    </source>
</evidence>
<feature type="domain" description="Bacterial Ig-like" evidence="9">
    <location>
        <begin position="347"/>
        <end position="403"/>
    </location>
</feature>
<dbReference type="InterPro" id="IPR011050">
    <property type="entry name" value="Pectin_lyase_fold/virulence"/>
</dbReference>
<dbReference type="AlphaFoldDB" id="A0A7K1J2N7"/>
<dbReference type="GO" id="GO:0042545">
    <property type="term" value="P:cell wall modification"/>
    <property type="evidence" value="ECO:0007669"/>
    <property type="project" value="InterPro"/>
</dbReference>
<accession>A0A7K1J2N7</accession>
<dbReference type="RefSeq" id="WP_155587989.1">
    <property type="nucleotide sequence ID" value="NZ_WNLP01000001.1"/>
</dbReference>
<keyword evidence="3" id="KW-0063">Aspartyl esterase</keyword>
<evidence type="ECO:0000313" key="10">
    <source>
        <dbReference type="EMBL" id="MUH58908.1"/>
    </source>
</evidence>
<dbReference type="GO" id="GO:0009279">
    <property type="term" value="C:cell outer membrane"/>
    <property type="evidence" value="ECO:0007669"/>
    <property type="project" value="TreeGrafter"/>
</dbReference>
<dbReference type="Gene3D" id="2.60.40.2810">
    <property type="match status" value="1"/>
</dbReference>
<feature type="transmembrane region" description="Helical" evidence="6">
    <location>
        <begin position="1003"/>
        <end position="1022"/>
    </location>
</feature>
<dbReference type="InterPro" id="IPR003343">
    <property type="entry name" value="Big_2"/>
</dbReference>
<evidence type="ECO:0000313" key="11">
    <source>
        <dbReference type="Proteomes" id="UP000487882"/>
    </source>
</evidence>
<proteinExistence type="inferred from homology"/>
<feature type="active site" evidence="4">
    <location>
        <position position="671"/>
    </location>
</feature>
<dbReference type="Pfam" id="PF07532">
    <property type="entry name" value="Big_4"/>
    <property type="match status" value="2"/>
</dbReference>
<name>A0A7K1J2N7_9BIFI</name>
<keyword evidence="2" id="KW-0378">Hydrolase</keyword>
<dbReference type="InterPro" id="IPR033131">
    <property type="entry name" value="Pectinesterase_Asp_AS"/>
</dbReference>
<dbReference type="EMBL" id="WNLP01000001">
    <property type="protein sequence ID" value="MUH58908.1"/>
    <property type="molecule type" value="Genomic_DNA"/>
</dbReference>
<evidence type="ECO:0000256" key="6">
    <source>
        <dbReference type="SAM" id="Phobius"/>
    </source>
</evidence>
<dbReference type="Pfam" id="PF01095">
    <property type="entry name" value="Pectinesterase"/>
    <property type="match status" value="1"/>
</dbReference>
<keyword evidence="6" id="KW-1133">Transmembrane helix</keyword>
<dbReference type="InterPro" id="IPR018040">
    <property type="entry name" value="Pectinesterase_Tyr_AS"/>
</dbReference>
<feature type="domain" description="Pectinesterase catalytic" evidence="7">
    <location>
        <begin position="501"/>
        <end position="801"/>
    </location>
</feature>
<dbReference type="PROSITE" id="PS00503">
    <property type="entry name" value="PECTINESTERASE_2"/>
    <property type="match status" value="1"/>
</dbReference>
<dbReference type="InterPro" id="IPR012334">
    <property type="entry name" value="Pectin_lyas_fold"/>
</dbReference>
<organism evidence="10 11">
    <name type="scientific">Bifidobacterium canis</name>
    <dbReference type="NCBI Taxonomy" id="2610880"/>
    <lineage>
        <taxon>Bacteria</taxon>
        <taxon>Bacillati</taxon>
        <taxon>Actinomycetota</taxon>
        <taxon>Actinomycetes</taxon>
        <taxon>Bifidobacteriales</taxon>
        <taxon>Bifidobacteriaceae</taxon>
        <taxon>Bifidobacterium</taxon>
    </lineage>
</organism>
<comment type="caution">
    <text evidence="10">The sequence shown here is derived from an EMBL/GenBank/DDBJ whole genome shotgun (WGS) entry which is preliminary data.</text>
</comment>
<evidence type="ECO:0000256" key="1">
    <source>
        <dbReference type="ARBA" id="ARBA00008891"/>
    </source>
</evidence>
<dbReference type="Gene3D" id="2.60.40.1080">
    <property type="match status" value="1"/>
</dbReference>
<dbReference type="PANTHER" id="PTHR31321:SF57">
    <property type="entry name" value="PECTINESTERASE 53-RELATED"/>
    <property type="match status" value="1"/>
</dbReference>
<dbReference type="Gene3D" id="2.160.20.10">
    <property type="entry name" value="Single-stranded right-handed beta-helix, Pectin lyase-like"/>
    <property type="match status" value="1"/>
</dbReference>
<evidence type="ECO:0000256" key="5">
    <source>
        <dbReference type="SAM" id="MobiDB-lite"/>
    </source>
</evidence>
<feature type="domain" description="BIG2" evidence="8">
    <location>
        <begin position="260"/>
        <end position="328"/>
    </location>
</feature>
<comment type="similarity">
    <text evidence="1">Belongs to the pectinesterase family.</text>
</comment>
<feature type="region of interest" description="Disordered" evidence="5">
    <location>
        <begin position="919"/>
        <end position="985"/>
    </location>
</feature>
<feature type="compositionally biased region" description="Gly residues" evidence="5">
    <location>
        <begin position="930"/>
        <end position="940"/>
    </location>
</feature>
<evidence type="ECO:0000256" key="3">
    <source>
        <dbReference type="ARBA" id="ARBA00023085"/>
    </source>
</evidence>
<dbReference type="InterPro" id="IPR011081">
    <property type="entry name" value="Big_4"/>
</dbReference>
<dbReference type="GO" id="GO:0030599">
    <property type="term" value="F:pectinesterase activity"/>
    <property type="evidence" value="ECO:0007669"/>
    <property type="project" value="InterPro"/>
</dbReference>
<dbReference type="Proteomes" id="UP000487882">
    <property type="component" value="Unassembled WGS sequence"/>
</dbReference>